<feature type="compositionally biased region" description="Low complexity" evidence="1">
    <location>
        <begin position="11"/>
        <end position="23"/>
    </location>
</feature>
<feature type="transmembrane region" description="Helical" evidence="2">
    <location>
        <begin position="196"/>
        <end position="215"/>
    </location>
</feature>
<dbReference type="PANTHER" id="PTHR34289">
    <property type="entry name" value="PROTEIN, PUTATIVE (DUF819)-RELATED"/>
    <property type="match status" value="1"/>
</dbReference>
<evidence type="ECO:0000256" key="1">
    <source>
        <dbReference type="SAM" id="MobiDB-lite"/>
    </source>
</evidence>
<proteinExistence type="predicted"/>
<keyword evidence="2" id="KW-1133">Transmembrane helix</keyword>
<reference evidence="3 4" key="1">
    <citation type="submission" date="2024-10" db="EMBL/GenBank/DDBJ databases">
        <title>Updated reference genomes for cyclostephanoid diatoms.</title>
        <authorList>
            <person name="Roberts W.R."/>
            <person name="Alverson A.J."/>
        </authorList>
    </citation>
    <scope>NUCLEOTIDE SEQUENCE [LARGE SCALE GENOMIC DNA]</scope>
    <source>
        <strain evidence="3 4">AJA276-08</strain>
    </source>
</reference>
<name>A0ABD3N311_9STRA</name>
<protein>
    <submittedName>
        <fullName evidence="3">Uncharacterized protein</fullName>
    </submittedName>
</protein>
<keyword evidence="4" id="KW-1185">Reference proteome</keyword>
<dbReference type="InterPro" id="IPR008537">
    <property type="entry name" value="DUF819"/>
</dbReference>
<feature type="transmembrane region" description="Helical" evidence="2">
    <location>
        <begin position="73"/>
        <end position="94"/>
    </location>
</feature>
<keyword evidence="2" id="KW-0472">Membrane</keyword>
<evidence type="ECO:0000313" key="3">
    <source>
        <dbReference type="EMBL" id="KAL3767100.1"/>
    </source>
</evidence>
<dbReference type="Proteomes" id="UP001530315">
    <property type="component" value="Unassembled WGS sequence"/>
</dbReference>
<accession>A0ABD3N311</accession>
<keyword evidence="2" id="KW-0812">Transmembrane</keyword>
<evidence type="ECO:0000313" key="4">
    <source>
        <dbReference type="Proteomes" id="UP001530315"/>
    </source>
</evidence>
<feature type="transmembrane region" description="Helical" evidence="2">
    <location>
        <begin position="270"/>
        <end position="292"/>
    </location>
</feature>
<organism evidence="3 4">
    <name type="scientific">Stephanodiscus triporus</name>
    <dbReference type="NCBI Taxonomy" id="2934178"/>
    <lineage>
        <taxon>Eukaryota</taxon>
        <taxon>Sar</taxon>
        <taxon>Stramenopiles</taxon>
        <taxon>Ochrophyta</taxon>
        <taxon>Bacillariophyta</taxon>
        <taxon>Coscinodiscophyceae</taxon>
        <taxon>Thalassiosirophycidae</taxon>
        <taxon>Stephanodiscales</taxon>
        <taxon>Stephanodiscaceae</taxon>
        <taxon>Stephanodiscus</taxon>
    </lineage>
</organism>
<feature type="transmembrane region" description="Helical" evidence="2">
    <location>
        <begin position="32"/>
        <end position="53"/>
    </location>
</feature>
<comment type="caution">
    <text evidence="3">The sequence shown here is derived from an EMBL/GenBank/DDBJ whole genome shotgun (WGS) entry which is preliminary data.</text>
</comment>
<feature type="region of interest" description="Disordered" evidence="1">
    <location>
        <begin position="1"/>
        <end position="25"/>
    </location>
</feature>
<feature type="transmembrane region" description="Helical" evidence="2">
    <location>
        <begin position="355"/>
        <end position="383"/>
    </location>
</feature>
<feature type="transmembrane region" description="Helical" evidence="2">
    <location>
        <begin position="313"/>
        <end position="335"/>
    </location>
</feature>
<dbReference type="AlphaFoldDB" id="A0ABD3N311"/>
<gene>
    <name evidence="3" type="ORF">ACHAW5_010817</name>
</gene>
<evidence type="ECO:0000256" key="2">
    <source>
        <dbReference type="SAM" id="Phobius"/>
    </source>
</evidence>
<dbReference type="PANTHER" id="PTHR34289:SF8">
    <property type="entry name" value="DUF819 DOMAIN-CONTAINING PROTEIN"/>
    <property type="match status" value="1"/>
</dbReference>
<feature type="transmembrane region" description="Helical" evidence="2">
    <location>
        <begin position="155"/>
        <end position="176"/>
    </location>
</feature>
<feature type="region of interest" description="Disordered" evidence="1">
    <location>
        <begin position="128"/>
        <end position="150"/>
    </location>
</feature>
<sequence>MSHLLVGVPASSSLSSSSSSYRGSGRRRTTTISALLAGCLTASYIGGTVNFYATARAIKDEVMNNDADVVAMGGAFGSMAAADLVVMAIYFAMLQAASRSAILRRLFPSDREGGGVVVVGVGVDRDDGRSDAVGEGRGGDGGVERAEAETSARRGATVSAAALASTIALALVAAATRLERRVTETFPPPFNPPGTMCAFLALFGLAVERSIGFVLRRCGRREKRATKAYEALGKIPDVAPVLSDACFHLLFAAVGSAADLSSAVSGGPAALAFASVALLVHSVTTVALAWAIARLGTRSTSTSRWWSTTWEELLTASNAAIGGPSTAAAFAAGLIPCDNDGSDVDVERSNNRRSALVLAATFWGVFGYAIATGIGVTVSRLLIRWS</sequence>
<dbReference type="EMBL" id="JALLAZ020001713">
    <property type="protein sequence ID" value="KAL3767100.1"/>
    <property type="molecule type" value="Genomic_DNA"/>
</dbReference>